<name>A0A813IR54_POLGL</name>
<dbReference type="InterPro" id="IPR028082">
    <property type="entry name" value="Peripla_BP_I"/>
</dbReference>
<dbReference type="SUPFAM" id="SSF53822">
    <property type="entry name" value="Periplasmic binding protein-like I"/>
    <property type="match status" value="1"/>
</dbReference>
<evidence type="ECO:0008006" key="13">
    <source>
        <dbReference type="Google" id="ProtNLM"/>
    </source>
</evidence>
<dbReference type="InterPro" id="IPR000337">
    <property type="entry name" value="GPCR_3"/>
</dbReference>
<dbReference type="GO" id="GO:0004930">
    <property type="term" value="F:G protein-coupled receptor activity"/>
    <property type="evidence" value="ECO:0007669"/>
    <property type="project" value="InterPro"/>
</dbReference>
<evidence type="ECO:0000256" key="7">
    <source>
        <dbReference type="SAM" id="Phobius"/>
    </source>
</evidence>
<feature type="transmembrane region" description="Helical" evidence="7">
    <location>
        <begin position="723"/>
        <end position="744"/>
    </location>
</feature>
<evidence type="ECO:0000256" key="3">
    <source>
        <dbReference type="ARBA" id="ARBA00022989"/>
    </source>
</evidence>
<comment type="caution">
    <text evidence="11">The sequence shown here is derived from an EMBL/GenBank/DDBJ whole genome shotgun (WGS) entry which is preliminary data.</text>
</comment>
<feature type="transmembrane region" description="Helical" evidence="7">
    <location>
        <begin position="1010"/>
        <end position="1032"/>
    </location>
</feature>
<keyword evidence="2 7" id="KW-0812">Transmembrane</keyword>
<evidence type="ECO:0000259" key="10">
    <source>
        <dbReference type="Pfam" id="PF07699"/>
    </source>
</evidence>
<dbReference type="Proteomes" id="UP000626109">
    <property type="component" value="Unassembled WGS sequence"/>
</dbReference>
<dbReference type="Pfam" id="PF01094">
    <property type="entry name" value="ANF_receptor"/>
    <property type="match status" value="1"/>
</dbReference>
<feature type="transmembrane region" description="Helical" evidence="7">
    <location>
        <begin position="756"/>
        <end position="782"/>
    </location>
</feature>
<feature type="domain" description="Tyrosine-protein kinase ephrin type A/B receptor-like" evidence="10">
    <location>
        <begin position="544"/>
        <end position="585"/>
    </location>
</feature>
<feature type="transmembrane region" description="Helical" evidence="7">
    <location>
        <begin position="957"/>
        <end position="979"/>
    </location>
</feature>
<feature type="transmembrane region" description="Helical" evidence="7">
    <location>
        <begin position="908"/>
        <end position="929"/>
    </location>
</feature>
<dbReference type="InterPro" id="IPR011641">
    <property type="entry name" value="Tyr-kin_ephrin_A/B_rcpt-like"/>
</dbReference>
<dbReference type="SUPFAM" id="SSF57184">
    <property type="entry name" value="Growth factor receptor domain"/>
    <property type="match status" value="1"/>
</dbReference>
<keyword evidence="5" id="KW-0675">Receptor</keyword>
<evidence type="ECO:0000256" key="5">
    <source>
        <dbReference type="ARBA" id="ARBA00023170"/>
    </source>
</evidence>
<evidence type="ECO:0000256" key="1">
    <source>
        <dbReference type="ARBA" id="ARBA00004141"/>
    </source>
</evidence>
<reference evidence="11" key="1">
    <citation type="submission" date="2021-02" db="EMBL/GenBank/DDBJ databases">
        <authorList>
            <person name="Dougan E. K."/>
            <person name="Rhodes N."/>
            <person name="Thang M."/>
            <person name="Chan C."/>
        </authorList>
    </citation>
    <scope>NUCLEOTIDE SEQUENCE</scope>
</reference>
<evidence type="ECO:0000256" key="4">
    <source>
        <dbReference type="ARBA" id="ARBA00023136"/>
    </source>
</evidence>
<organism evidence="11 12">
    <name type="scientific">Polarella glacialis</name>
    <name type="common">Dinoflagellate</name>
    <dbReference type="NCBI Taxonomy" id="89957"/>
    <lineage>
        <taxon>Eukaryota</taxon>
        <taxon>Sar</taxon>
        <taxon>Alveolata</taxon>
        <taxon>Dinophyceae</taxon>
        <taxon>Suessiales</taxon>
        <taxon>Suessiaceae</taxon>
        <taxon>Polarella</taxon>
    </lineage>
</organism>
<feature type="transmembrane region" description="Helical" evidence="7">
    <location>
        <begin position="986"/>
        <end position="1004"/>
    </location>
</feature>
<dbReference type="GO" id="GO:0016020">
    <property type="term" value="C:membrane"/>
    <property type="evidence" value="ECO:0007669"/>
    <property type="project" value="UniProtKB-SubCell"/>
</dbReference>
<comment type="subcellular location">
    <subcellularLocation>
        <location evidence="1">Membrane</location>
        <topology evidence="1">Multi-pass membrane protein</topology>
    </subcellularLocation>
</comment>
<protein>
    <recommendedName>
        <fullName evidence="13">Receptor ligand binding region domain-containing protein</fullName>
    </recommendedName>
</protein>
<dbReference type="InterPro" id="IPR050726">
    <property type="entry name" value="mGluR"/>
</dbReference>
<dbReference type="Pfam" id="PF06011">
    <property type="entry name" value="TRP"/>
    <property type="match status" value="1"/>
</dbReference>
<proteinExistence type="predicted"/>
<dbReference type="AlphaFoldDB" id="A0A813IR54"/>
<feature type="transmembrane region" description="Helical" evidence="7">
    <location>
        <begin position="1044"/>
        <end position="1072"/>
    </location>
</feature>
<dbReference type="Pfam" id="PF07699">
    <property type="entry name" value="Ephrin_rec_like"/>
    <property type="match status" value="1"/>
</dbReference>
<evidence type="ECO:0000313" key="11">
    <source>
        <dbReference type="EMBL" id="CAE8658348.1"/>
    </source>
</evidence>
<dbReference type="PRINTS" id="PR00248">
    <property type="entry name" value="GPCRMGR"/>
</dbReference>
<feature type="domain" description="Receptor ligand binding region" evidence="8">
    <location>
        <begin position="60"/>
        <end position="420"/>
    </location>
</feature>
<keyword evidence="3 7" id="KW-1133">Transmembrane helix</keyword>
<keyword evidence="4 7" id="KW-0472">Membrane</keyword>
<dbReference type="Gene3D" id="3.40.50.2300">
    <property type="match status" value="2"/>
</dbReference>
<sequence length="1202" mass="130210">MADVRSRRLQGGTEEIVLGVLGPITSVSNTFLATAVAFDIDFRKNFDASLRAQFGEPIVQIPNLNPNLRLKVQIGNSNSEPDMGVSTALAFFLGSNGTPPIAGLVGGYHSAISMPVASLAAVLKVPQVAWGSTSPKLSNKDAYPYFLRTMPPDSIQASAMWEWLVYFKVPSATFLYSQESYGEGLFQAVTDLAAQANEAQRVSGIGIRYMPLKYEVDEARATLQSALKMGSKFLFLAVSSDQFSFLFPVLAEQGVLTSDWQLIGSEAIYFVDGPNSQYSSADFPVGFMKFNPVSKGDKFKDFDKLWTQLKAEDVIGSEATDRYMLDKWRVSLDQGRAQKLSDKTFRSVSSVLEDPFLFDAGYTFVLAANELLNAGKRASEIQGELLLDALRKVSFQGISGPVSFNADGDRLASYELINMQPLDGLKLAGMFVFSPATNKMIFEGTEAPYWSDGKRNWKPASKLVACRSGYAQENTTNMCRACQAGSFSVGGPGANCTPCAAGRQSGMATGAASCLDCEAGKYAANRGSRICRPCEAGSYGNQPVQLSCQRCPAGSFAKEPGMTNCTACPAQTTTRFMGSSTRSDCACNAGEYRDLPANSSEQPSCKMCPEGMDCPFGSDEAEVLGALNSSNRSEVLGSVAVAELLNEINDTGVWPSSLPQLLAGYFGTAEQPMQVYRCLPAAACPGGMPGDCAGGRLGVPCAQCPEGMTWGGDACKDCDLFTFWGWIMVVLFTAIGLVVAYMLLNSPITSKASILLTTTCVMGMSLSMIQNLAIVGLITIGWPPELSGVLEAMRFFLLDLESMSFDCFAGRGASSYLVTAVCFPAALLWLALCGVVSQKLPPKFKSFRFTLPRTVSTMGQVLQVSSTVISKVALSPMMCYSHPNGKSSMLQHSAVLCGEEGEHSSMMLYSMLLILFMVCFYSAVMWAVVKAPGEAAKGNDEFLLASGFLLFRFRVDVWWYGAFLILRGPLLSLPVAIVTDYPRIQMLCMILVIAIYMVVQLAVWPWKVPVVNVIDACISLLLILVISVVGAFTPEAQGDQRTAFAALALVLISMLYAIMGWMALMTIVSLALRGPMGSSQEHWIFALGIVPKASDLSQKLRFLACLITDTEESSLEACINHLSVYDLRKLAETLTFLGSEQTDPESNQLNITRRVTLYSSRGRAERRSSQRSMVEISEVQPEQAQPGVEKIEHIDALVRVTL</sequence>
<feature type="domain" description="TRP C-terminal" evidence="9">
    <location>
        <begin position="910"/>
        <end position="1071"/>
    </location>
</feature>
<keyword evidence="6" id="KW-0325">Glycoprotein</keyword>
<gene>
    <name evidence="11" type="ORF">PGLA2088_LOCUS13400</name>
</gene>
<dbReference type="CDD" id="cd00185">
    <property type="entry name" value="TNFRSF"/>
    <property type="match status" value="1"/>
</dbReference>
<dbReference type="Gene3D" id="2.10.50.10">
    <property type="entry name" value="Tumor Necrosis Factor Receptor, subunit A, domain 2"/>
    <property type="match status" value="2"/>
</dbReference>
<accession>A0A813IR54</accession>
<evidence type="ECO:0000259" key="8">
    <source>
        <dbReference type="Pfam" id="PF01094"/>
    </source>
</evidence>
<evidence type="ECO:0000256" key="2">
    <source>
        <dbReference type="ARBA" id="ARBA00022692"/>
    </source>
</evidence>
<dbReference type="SMART" id="SM01411">
    <property type="entry name" value="Ephrin_rec_like"/>
    <property type="match status" value="3"/>
</dbReference>
<evidence type="ECO:0000259" key="9">
    <source>
        <dbReference type="Pfam" id="PF06011"/>
    </source>
</evidence>
<evidence type="ECO:0000313" key="12">
    <source>
        <dbReference type="Proteomes" id="UP000626109"/>
    </source>
</evidence>
<dbReference type="InterPro" id="IPR001828">
    <property type="entry name" value="ANF_lig-bd_rcpt"/>
</dbReference>
<dbReference type="EMBL" id="CAJNNW010016026">
    <property type="protein sequence ID" value="CAE8658348.1"/>
    <property type="molecule type" value="Genomic_DNA"/>
</dbReference>
<feature type="transmembrane region" description="Helical" evidence="7">
    <location>
        <begin position="813"/>
        <end position="836"/>
    </location>
</feature>
<dbReference type="InterPro" id="IPR010308">
    <property type="entry name" value="TRP_C"/>
</dbReference>
<dbReference type="PANTHER" id="PTHR24060">
    <property type="entry name" value="METABOTROPIC GLUTAMATE RECEPTOR"/>
    <property type="match status" value="1"/>
</dbReference>
<evidence type="ECO:0000256" key="6">
    <source>
        <dbReference type="ARBA" id="ARBA00023180"/>
    </source>
</evidence>
<dbReference type="InterPro" id="IPR009030">
    <property type="entry name" value="Growth_fac_rcpt_cys_sf"/>
</dbReference>